<keyword evidence="2" id="KW-1185">Reference proteome</keyword>
<organism evidence="1 2">
    <name type="scientific">Sphaerisporangium flaviroseum</name>
    <dbReference type="NCBI Taxonomy" id="509199"/>
    <lineage>
        <taxon>Bacteria</taxon>
        <taxon>Bacillati</taxon>
        <taxon>Actinomycetota</taxon>
        <taxon>Actinomycetes</taxon>
        <taxon>Streptosporangiales</taxon>
        <taxon>Streptosporangiaceae</taxon>
        <taxon>Sphaerisporangium</taxon>
    </lineage>
</organism>
<evidence type="ECO:0008006" key="3">
    <source>
        <dbReference type="Google" id="ProtNLM"/>
    </source>
</evidence>
<name>A0ABP7J910_9ACTN</name>
<comment type="caution">
    <text evidence="1">The sequence shown here is derived from an EMBL/GenBank/DDBJ whole genome shotgun (WGS) entry which is preliminary data.</text>
</comment>
<protein>
    <recommendedName>
        <fullName evidence="3">Lantibiotic</fullName>
    </recommendedName>
</protein>
<dbReference type="Proteomes" id="UP001500888">
    <property type="component" value="Unassembled WGS sequence"/>
</dbReference>
<gene>
    <name evidence="1" type="ORF">GCM10022226_70470</name>
</gene>
<proteinExistence type="predicted"/>
<evidence type="ECO:0000313" key="2">
    <source>
        <dbReference type="Proteomes" id="UP001500888"/>
    </source>
</evidence>
<dbReference type="NCBIfam" id="NF038155">
    <property type="entry name" value="lanthi_I_FDLD"/>
    <property type="match status" value="1"/>
</dbReference>
<accession>A0ABP7J910</accession>
<reference evidence="2" key="1">
    <citation type="journal article" date="2019" name="Int. J. Syst. Evol. Microbiol.">
        <title>The Global Catalogue of Microorganisms (GCM) 10K type strain sequencing project: providing services to taxonomists for standard genome sequencing and annotation.</title>
        <authorList>
            <consortium name="The Broad Institute Genomics Platform"/>
            <consortium name="The Broad Institute Genome Sequencing Center for Infectious Disease"/>
            <person name="Wu L."/>
            <person name="Ma J."/>
        </authorList>
    </citation>
    <scope>NUCLEOTIDE SEQUENCE [LARGE SCALE GENOMIC DNA]</scope>
    <source>
        <strain evidence="2">JCM 16908</strain>
    </source>
</reference>
<sequence length="57" mass="5944">MSDDFDLNVNVAKPSGDTMTPAWTSFGTTCWSCGDPSCDHNCWSDGISCGTCTGTGC</sequence>
<dbReference type="RefSeq" id="WP_344950681.1">
    <property type="nucleotide sequence ID" value="NZ_BAAAZR010000040.1"/>
</dbReference>
<evidence type="ECO:0000313" key="1">
    <source>
        <dbReference type="EMBL" id="GAA3838142.1"/>
    </source>
</evidence>
<dbReference type="EMBL" id="BAAAZR010000040">
    <property type="protein sequence ID" value="GAA3838142.1"/>
    <property type="molecule type" value="Genomic_DNA"/>
</dbReference>